<dbReference type="EMBL" id="CP014806">
    <property type="protein sequence ID" value="AMW98173.1"/>
    <property type="molecule type" value="Genomic_DNA"/>
</dbReference>
<organism evidence="8 9">
    <name type="scientific">Rummeliibacillus stabekisii</name>
    <dbReference type="NCBI Taxonomy" id="241244"/>
    <lineage>
        <taxon>Bacteria</taxon>
        <taxon>Bacillati</taxon>
        <taxon>Bacillota</taxon>
        <taxon>Bacilli</taxon>
        <taxon>Bacillales</taxon>
        <taxon>Caryophanaceae</taxon>
        <taxon>Rummeliibacillus</taxon>
    </lineage>
</organism>
<evidence type="ECO:0000256" key="2">
    <source>
        <dbReference type="ARBA" id="ARBA00011255"/>
    </source>
</evidence>
<accession>A0A143H8U9</accession>
<dbReference type="STRING" id="241244.ATY39_01305"/>
<dbReference type="Pfam" id="PF02465">
    <property type="entry name" value="FliD_N"/>
    <property type="match status" value="1"/>
</dbReference>
<dbReference type="AlphaFoldDB" id="A0A143H8U9"/>
<keyword evidence="3 5" id="KW-0175">Coiled coil</keyword>
<keyword evidence="4 5" id="KW-0975">Bacterial flagellum</keyword>
<evidence type="ECO:0000313" key="8">
    <source>
        <dbReference type="EMBL" id="AMW98173.1"/>
    </source>
</evidence>
<dbReference type="RefSeq" id="WP_066784698.1">
    <property type="nucleotide sequence ID" value="NZ_CP014806.1"/>
</dbReference>
<evidence type="ECO:0000256" key="3">
    <source>
        <dbReference type="ARBA" id="ARBA00023054"/>
    </source>
</evidence>
<reference evidence="8 9" key="1">
    <citation type="journal article" date="2016" name="Genome Announc.">
        <title>Whole-Genome Sequence of Rummeliibacillus stabekisii Strain PP9 Isolated from Antarctic Soil.</title>
        <authorList>
            <person name="da Mota F.F."/>
            <person name="Vollu R.E."/>
            <person name="Jurelevicius D."/>
            <person name="Seldin L."/>
        </authorList>
    </citation>
    <scope>NUCLEOTIDE SEQUENCE [LARGE SCALE GENOMIC DNA]</scope>
    <source>
        <strain evidence="8 9">PP9</strain>
    </source>
</reference>
<evidence type="ECO:0000259" key="7">
    <source>
        <dbReference type="Pfam" id="PF07195"/>
    </source>
</evidence>
<dbReference type="GO" id="GO:0009424">
    <property type="term" value="C:bacterial-type flagellum hook"/>
    <property type="evidence" value="ECO:0007669"/>
    <property type="project" value="UniProtKB-UniRule"/>
</dbReference>
<dbReference type="InterPro" id="IPR003481">
    <property type="entry name" value="FliD_N"/>
</dbReference>
<dbReference type="PANTHER" id="PTHR30288">
    <property type="entry name" value="FLAGELLAR CAP/ASSEMBLY PROTEIN FLID"/>
    <property type="match status" value="1"/>
</dbReference>
<sequence>MANNISSYSYLQTSGSRITGLASGIDTESMVEKLMQAQSMQMEKLVQQKQKYEWQRDAYREVNTKLSTFEKTFFDEFGLQSKFPTKTVNVSDSSKISATASSTASGSLSVESVDKLATAGRIISDSITTKSGTKADKDTKLSDVMDFPAEDGVLKLKVLQKDGTMKSEEIQYKADESISSFTSKLNKIGLTTIIGDGKISITANVTGEAEDKGDFIRIENDDAGLMKGLGFVDSTKLINGTNAEYTINGISMKSMSNQVSVSGYTITLKEKFAKDSINPITISSAPDTDGMVNKMKDFVNMYNNLITSLNDKIGEAKYKDYQPLTDAQRSQMTEDQIKKWEEKAKSGSIRSDSIVRNALSSLRSTLYKSVEFGDGNKKALFEIGITTTKTYNDGGKLEIDENKLREALTKDPESVMKIFTQPNTGIVAQMRKISQDTVKTIEERAGKASSVDNTYTLGKQLEGLTDKIADWKDRLKMIEDRYWKQFSAMEDAIARANSQASYFAQ</sequence>
<protein>
    <recommendedName>
        <fullName evidence="5">Flagellar hook-associated protein 2</fullName>
        <shortName evidence="5">HAP2</shortName>
    </recommendedName>
    <alternativeName>
        <fullName evidence="5">Flagellar cap protein</fullName>
    </alternativeName>
</protein>
<feature type="coiled-coil region" evidence="5">
    <location>
        <begin position="35"/>
        <end position="62"/>
    </location>
</feature>
<dbReference type="GO" id="GO:0007155">
    <property type="term" value="P:cell adhesion"/>
    <property type="evidence" value="ECO:0007669"/>
    <property type="project" value="InterPro"/>
</dbReference>
<dbReference type="GO" id="GO:0071973">
    <property type="term" value="P:bacterial-type flagellum-dependent cell motility"/>
    <property type="evidence" value="ECO:0007669"/>
    <property type="project" value="TreeGrafter"/>
</dbReference>
<evidence type="ECO:0000259" key="6">
    <source>
        <dbReference type="Pfam" id="PF02465"/>
    </source>
</evidence>
<dbReference type="InterPro" id="IPR040026">
    <property type="entry name" value="FliD"/>
</dbReference>
<dbReference type="Pfam" id="PF07195">
    <property type="entry name" value="FliD_C"/>
    <property type="match status" value="1"/>
</dbReference>
<feature type="domain" description="Flagellar hook-associated protein 2 N-terminal" evidence="6">
    <location>
        <begin position="23"/>
        <end position="119"/>
    </location>
</feature>
<dbReference type="InterPro" id="IPR010809">
    <property type="entry name" value="FliD_C"/>
</dbReference>
<keyword evidence="5" id="KW-0964">Secreted</keyword>
<evidence type="ECO:0000256" key="1">
    <source>
        <dbReference type="ARBA" id="ARBA00009764"/>
    </source>
</evidence>
<feature type="domain" description="Flagellar hook-associated protein 2 C-terminal" evidence="7">
    <location>
        <begin position="240"/>
        <end position="497"/>
    </location>
</feature>
<gene>
    <name evidence="8" type="ORF">ATY39_01305</name>
</gene>
<proteinExistence type="inferred from homology"/>
<comment type="similarity">
    <text evidence="1 5">Belongs to the FliD family.</text>
</comment>
<comment type="subcellular location">
    <subcellularLocation>
        <location evidence="5">Secreted</location>
    </subcellularLocation>
    <subcellularLocation>
        <location evidence="5">Bacterial flagellum</location>
    </subcellularLocation>
</comment>
<dbReference type="Proteomes" id="UP000076021">
    <property type="component" value="Chromosome"/>
</dbReference>
<name>A0A143H8U9_9BACL</name>
<evidence type="ECO:0000256" key="5">
    <source>
        <dbReference type="RuleBase" id="RU362066"/>
    </source>
</evidence>
<dbReference type="KEGG" id="rst:ATY39_01305"/>
<dbReference type="GO" id="GO:0009421">
    <property type="term" value="C:bacterial-type flagellum filament cap"/>
    <property type="evidence" value="ECO:0007669"/>
    <property type="project" value="InterPro"/>
</dbReference>
<reference evidence="9" key="2">
    <citation type="submission" date="2016-03" db="EMBL/GenBank/DDBJ databases">
        <authorList>
            <person name="Ploux O."/>
        </authorList>
    </citation>
    <scope>NUCLEOTIDE SEQUENCE [LARGE SCALE GENOMIC DNA]</scope>
    <source>
        <strain evidence="9">PP9</strain>
    </source>
</reference>
<dbReference type="GO" id="GO:0005576">
    <property type="term" value="C:extracellular region"/>
    <property type="evidence" value="ECO:0007669"/>
    <property type="project" value="UniProtKB-SubCell"/>
</dbReference>
<dbReference type="OrthoDB" id="9776025at2"/>
<evidence type="ECO:0000256" key="4">
    <source>
        <dbReference type="ARBA" id="ARBA00023143"/>
    </source>
</evidence>
<dbReference type="PANTHER" id="PTHR30288:SF0">
    <property type="entry name" value="FLAGELLAR HOOK-ASSOCIATED PROTEIN 2"/>
    <property type="match status" value="1"/>
</dbReference>
<comment type="subunit">
    <text evidence="2 5">Homopentamer.</text>
</comment>
<comment type="function">
    <text evidence="5">Required for morphogenesis and for the elongation of the flagellar filament by facilitating polymerization of the flagellin monomers at the tip of growing filament. Forms a capping structure, which prevents flagellin subunits (transported through the central channel of the flagellum) from leaking out without polymerization at the distal end.</text>
</comment>
<keyword evidence="9" id="KW-1185">Reference proteome</keyword>
<evidence type="ECO:0000313" key="9">
    <source>
        <dbReference type="Proteomes" id="UP000076021"/>
    </source>
</evidence>